<reference evidence="5" key="1">
    <citation type="submission" date="2023-01" db="EMBL/GenBank/DDBJ databases">
        <title>Oxazolidinone resistance genes in florfenicol resistant enterococci from beef cattle and veal calves at slaughter.</title>
        <authorList>
            <person name="Biggel M."/>
        </authorList>
    </citation>
    <scope>NUCLEOTIDE SEQUENCE</scope>
    <source>
        <strain evidence="5">K204-1</strain>
    </source>
</reference>
<dbReference type="GO" id="GO:0042918">
    <property type="term" value="P:alkanesulfonate transmembrane transport"/>
    <property type="evidence" value="ECO:0007669"/>
    <property type="project" value="TreeGrafter"/>
</dbReference>
<dbReference type="AlphaFoldDB" id="A0AAE9XM62"/>
<evidence type="ECO:0000259" key="4">
    <source>
        <dbReference type="SMART" id="SM00062"/>
    </source>
</evidence>
<dbReference type="InterPro" id="IPR010068">
    <property type="entry name" value="Peri-bd_TauA"/>
</dbReference>
<comment type="similarity">
    <text evidence="2">Belongs to the bacterial solute-binding protein SsuA/TauA family.</text>
</comment>
<dbReference type="PANTHER" id="PTHR30024">
    <property type="entry name" value="ALIPHATIC SULFONATES-BINDING PROTEIN-RELATED"/>
    <property type="match status" value="1"/>
</dbReference>
<proteinExistence type="inferred from homology"/>
<dbReference type="EMBL" id="CP116507">
    <property type="protein sequence ID" value="WCG22568.1"/>
    <property type="molecule type" value="Genomic_DNA"/>
</dbReference>
<dbReference type="Pfam" id="PF09084">
    <property type="entry name" value="NMT1"/>
    <property type="match status" value="1"/>
</dbReference>
<dbReference type="RefSeq" id="WP_202585009.1">
    <property type="nucleotide sequence ID" value="NZ_BKBT01000004.1"/>
</dbReference>
<dbReference type="PANTHER" id="PTHR30024:SF47">
    <property type="entry name" value="TAURINE-BINDING PERIPLASMIC PROTEIN"/>
    <property type="match status" value="1"/>
</dbReference>
<dbReference type="SUPFAM" id="SSF53850">
    <property type="entry name" value="Periplasmic binding protein-like II"/>
    <property type="match status" value="1"/>
</dbReference>
<organism evidence="5 6">
    <name type="scientific">Vagococcus lutrae</name>
    <dbReference type="NCBI Taxonomy" id="81947"/>
    <lineage>
        <taxon>Bacteria</taxon>
        <taxon>Bacillati</taxon>
        <taxon>Bacillota</taxon>
        <taxon>Bacilli</taxon>
        <taxon>Lactobacillales</taxon>
        <taxon>Enterococcaceae</taxon>
        <taxon>Vagococcus</taxon>
    </lineage>
</organism>
<protein>
    <submittedName>
        <fullName evidence="5">ABC transporter substrate-binding protein</fullName>
    </submittedName>
</protein>
<feature type="domain" description="Solute-binding protein family 3/N-terminal" evidence="4">
    <location>
        <begin position="38"/>
        <end position="259"/>
    </location>
</feature>
<accession>A0AAE9XM62</accession>
<dbReference type="InterPro" id="IPR001638">
    <property type="entry name" value="Solute-binding_3/MltF_N"/>
</dbReference>
<evidence type="ECO:0000313" key="6">
    <source>
        <dbReference type="Proteomes" id="UP001179600"/>
    </source>
</evidence>
<evidence type="ECO:0000313" key="5">
    <source>
        <dbReference type="EMBL" id="WCG22568.1"/>
    </source>
</evidence>
<dbReference type="Gene3D" id="3.40.190.10">
    <property type="entry name" value="Periplasmic binding protein-like II"/>
    <property type="match status" value="2"/>
</dbReference>
<dbReference type="InterPro" id="IPR015168">
    <property type="entry name" value="SsuA/THI5"/>
</dbReference>
<dbReference type="CDD" id="cd13560">
    <property type="entry name" value="PBP2_taurine"/>
    <property type="match status" value="1"/>
</dbReference>
<evidence type="ECO:0000256" key="1">
    <source>
        <dbReference type="ARBA" id="ARBA00004418"/>
    </source>
</evidence>
<evidence type="ECO:0000256" key="2">
    <source>
        <dbReference type="ARBA" id="ARBA00010742"/>
    </source>
</evidence>
<name>A0AAE9XM62_9ENTE</name>
<dbReference type="SMART" id="SM00062">
    <property type="entry name" value="PBPb"/>
    <property type="match status" value="1"/>
</dbReference>
<keyword evidence="3" id="KW-0732">Signal</keyword>
<evidence type="ECO:0000256" key="3">
    <source>
        <dbReference type="ARBA" id="ARBA00022729"/>
    </source>
</evidence>
<gene>
    <name evidence="5" type="ORF">PML95_09290</name>
</gene>
<dbReference type="Proteomes" id="UP001179600">
    <property type="component" value="Chromosome"/>
</dbReference>
<sequence>MKKQWMKQIGLAFALVLGVIGLVACGDGKKEAEGQPKEVTIGIIRVPNDKTVAMKEKYFDEYFADKGIKTKFMFFDSGVAANQAFSSGAIDFAEMGYTNGVVALATDIPVELVWIHEVLGTNEALVVQEDSNINKIEELKGKKVATPFSSTSHYSLLNALKSKGLEKDVTLLDMQTSEIVAAWERGDIDGAYTWEPTLSELKETGRVLIDSKQLAEEGYLTANIELVHQDFAKKYPELVSDYLTALNEAVTLYREQPEKAIKSAAEQLEITEEDAKEQMEGTTWLSIKDQLSDAYLGTNDKPGQFTTVFYDTAVFLNEQGAISKVPTKEAVEKFINTEYLEAIQTDKE</sequence>
<dbReference type="PROSITE" id="PS51257">
    <property type="entry name" value="PROKAR_LIPOPROTEIN"/>
    <property type="match status" value="1"/>
</dbReference>
<dbReference type="GeneID" id="72386023"/>
<dbReference type="GO" id="GO:0042597">
    <property type="term" value="C:periplasmic space"/>
    <property type="evidence" value="ECO:0007669"/>
    <property type="project" value="UniProtKB-SubCell"/>
</dbReference>
<comment type="subcellular location">
    <subcellularLocation>
        <location evidence="1">Periplasm</location>
    </subcellularLocation>
</comment>